<dbReference type="Proteomes" id="UP000076154">
    <property type="component" value="Unassembled WGS sequence"/>
</dbReference>
<dbReference type="InParanoid" id="A0A369JT74"/>
<dbReference type="PANTHER" id="PTHR46177">
    <property type="entry name" value="INTEGRASE CATALYTIC DOMAIN-CONTAINING PROTEIN"/>
    <property type="match status" value="1"/>
</dbReference>
<evidence type="ECO:0000313" key="4">
    <source>
        <dbReference type="Proteomes" id="UP000076154"/>
    </source>
</evidence>
<feature type="compositionally biased region" description="Polar residues" evidence="1">
    <location>
        <begin position="22"/>
        <end position="36"/>
    </location>
</feature>
<feature type="compositionally biased region" description="Acidic residues" evidence="1">
    <location>
        <begin position="10"/>
        <end position="20"/>
    </location>
</feature>
<gene>
    <name evidence="3" type="ORF">Hypma_007391</name>
</gene>
<proteinExistence type="predicted"/>
<evidence type="ECO:0000259" key="2">
    <source>
        <dbReference type="Pfam" id="PF24764"/>
    </source>
</evidence>
<dbReference type="OrthoDB" id="5392716at2759"/>
<comment type="caution">
    <text evidence="3">The sequence shown here is derived from an EMBL/GenBank/DDBJ whole genome shotgun (WGS) entry which is preliminary data.</text>
</comment>
<feature type="domain" description="Integrase core" evidence="2">
    <location>
        <begin position="182"/>
        <end position="353"/>
    </location>
</feature>
<dbReference type="EMBL" id="LUEZ02000041">
    <property type="protein sequence ID" value="RDB24968.1"/>
    <property type="molecule type" value="Genomic_DNA"/>
</dbReference>
<dbReference type="PANTHER" id="PTHR46177:SF1">
    <property type="entry name" value="INTEGRASE CATALYTIC DOMAIN-CONTAINING PROTEIN"/>
    <property type="match status" value="1"/>
</dbReference>
<dbReference type="STRING" id="39966.A0A369JT74"/>
<dbReference type="AlphaFoldDB" id="A0A369JT74"/>
<dbReference type="Pfam" id="PF24764">
    <property type="entry name" value="rva_4"/>
    <property type="match status" value="1"/>
</dbReference>
<sequence length="418" mass="46785">MLRANHFEDNDNDISDDEDAVASSSQPTNNNPTGINQYKDCPNAKDAHIEQLIRAYDRQGICNRELVSEMLLVQHGYTMSPRTVSRCRKLFGLMGSGATTRALSAEEVSQLVLDQMAKDPTSQRGPKTVKEGILFDTGKHVKRSTICSTMKIYDPQGSIIREPGAKKVRRGVLTALGLHHEWSGDGHDKLTEIGFPIWGMKDKWSAQWLGLWVVPNNRLKASIAYLYLSLIKKHGGMPIQTSTDCGSETTEVFGFANALREMFSPNIDINALPAHRFLKSIHNITIERGWLCFRLQFGDNVKVFWDAGTALYVDSNPEHYHLAQWLWSKLIQAELDLLVAKFNTHVIRKDKKKLLPSGVSPNVAMVLPHKYGGEQCLQPVDIKVVDKLMETIGSETLEFVTSAYADYAQSVYASLHIG</sequence>
<reference evidence="3" key="1">
    <citation type="submission" date="2018-04" db="EMBL/GenBank/DDBJ databases">
        <title>Whole genome sequencing of Hypsizygus marmoreus.</title>
        <authorList>
            <person name="Choi I.-G."/>
            <person name="Min B."/>
            <person name="Kim J.-G."/>
            <person name="Kim S."/>
            <person name="Oh Y.-L."/>
            <person name="Kong W.-S."/>
            <person name="Park H."/>
            <person name="Jeong J."/>
            <person name="Song E.-S."/>
        </authorList>
    </citation>
    <scope>NUCLEOTIDE SEQUENCE [LARGE SCALE GENOMIC DNA]</scope>
    <source>
        <strain evidence="3">51987-8</strain>
    </source>
</reference>
<organism evidence="3 4">
    <name type="scientific">Hypsizygus marmoreus</name>
    <name type="common">White beech mushroom</name>
    <name type="synonym">Agaricus marmoreus</name>
    <dbReference type="NCBI Taxonomy" id="39966"/>
    <lineage>
        <taxon>Eukaryota</taxon>
        <taxon>Fungi</taxon>
        <taxon>Dikarya</taxon>
        <taxon>Basidiomycota</taxon>
        <taxon>Agaricomycotina</taxon>
        <taxon>Agaricomycetes</taxon>
        <taxon>Agaricomycetidae</taxon>
        <taxon>Agaricales</taxon>
        <taxon>Tricholomatineae</taxon>
        <taxon>Lyophyllaceae</taxon>
        <taxon>Hypsizygus</taxon>
    </lineage>
</organism>
<protein>
    <recommendedName>
        <fullName evidence="2">Integrase core domain-containing protein</fullName>
    </recommendedName>
</protein>
<feature type="region of interest" description="Disordered" evidence="1">
    <location>
        <begin position="1"/>
        <end position="39"/>
    </location>
</feature>
<dbReference type="InterPro" id="IPR058913">
    <property type="entry name" value="Integrase_dom_put"/>
</dbReference>
<keyword evidence="4" id="KW-1185">Reference proteome</keyword>
<accession>A0A369JT74</accession>
<evidence type="ECO:0000256" key="1">
    <source>
        <dbReference type="SAM" id="MobiDB-lite"/>
    </source>
</evidence>
<evidence type="ECO:0000313" key="3">
    <source>
        <dbReference type="EMBL" id="RDB24968.1"/>
    </source>
</evidence>
<name>A0A369JT74_HYPMA</name>